<dbReference type="InterPro" id="IPR036388">
    <property type="entry name" value="WH-like_DNA-bd_sf"/>
</dbReference>
<proteinExistence type="predicted"/>
<evidence type="ECO:0000313" key="4">
    <source>
        <dbReference type="EMBL" id="MFC3494419.1"/>
    </source>
</evidence>
<evidence type="ECO:0000256" key="2">
    <source>
        <dbReference type="ARBA" id="ARBA00023125"/>
    </source>
</evidence>
<evidence type="ECO:0000259" key="3">
    <source>
        <dbReference type="Pfam" id="PF02384"/>
    </source>
</evidence>
<dbReference type="PANTHER" id="PTHR42998:SF1">
    <property type="entry name" value="TYPE I RESTRICTION ENZYME HINDI METHYLASE SUBUNIT"/>
    <property type="match status" value="1"/>
</dbReference>
<accession>A0ABV7Q4D0</accession>
<keyword evidence="4" id="KW-0808">Transferase</keyword>
<dbReference type="Gene3D" id="3.40.50.150">
    <property type="entry name" value="Vaccinia Virus protein VP39"/>
    <property type="match status" value="1"/>
</dbReference>
<keyword evidence="1" id="KW-0680">Restriction system</keyword>
<keyword evidence="5" id="KW-1185">Reference proteome</keyword>
<dbReference type="RefSeq" id="WP_387978157.1">
    <property type="nucleotide sequence ID" value="NZ_JBHRWO010000018.1"/>
</dbReference>
<dbReference type="GO" id="GO:0008168">
    <property type="term" value="F:methyltransferase activity"/>
    <property type="evidence" value="ECO:0007669"/>
    <property type="project" value="UniProtKB-KW"/>
</dbReference>
<keyword evidence="2" id="KW-0238">DNA-binding</keyword>
<reference evidence="5" key="1">
    <citation type="journal article" date="2019" name="Int. J. Syst. Evol. Microbiol.">
        <title>The Global Catalogue of Microorganisms (GCM) 10K type strain sequencing project: providing services to taxonomists for standard genome sequencing and annotation.</title>
        <authorList>
            <consortium name="The Broad Institute Genomics Platform"/>
            <consortium name="The Broad Institute Genome Sequencing Center for Infectious Disease"/>
            <person name="Wu L."/>
            <person name="Ma J."/>
        </authorList>
    </citation>
    <scope>NUCLEOTIDE SEQUENCE [LARGE SCALE GENOMIC DNA]</scope>
    <source>
        <strain evidence="5">CGMCC 4.7396</strain>
    </source>
</reference>
<dbReference type="PRINTS" id="PR00507">
    <property type="entry name" value="N12N6MTFRASE"/>
</dbReference>
<comment type="caution">
    <text evidence="4">The sequence shown here is derived from an EMBL/GenBank/DDBJ whole genome shotgun (WGS) entry which is preliminary data.</text>
</comment>
<dbReference type="Gene3D" id="1.10.10.10">
    <property type="entry name" value="Winged helix-like DNA-binding domain superfamily/Winged helix DNA-binding domain"/>
    <property type="match status" value="1"/>
</dbReference>
<dbReference type="GO" id="GO:0032259">
    <property type="term" value="P:methylation"/>
    <property type="evidence" value="ECO:0007669"/>
    <property type="project" value="UniProtKB-KW"/>
</dbReference>
<evidence type="ECO:0000313" key="5">
    <source>
        <dbReference type="Proteomes" id="UP001595712"/>
    </source>
</evidence>
<feature type="domain" description="DNA methylase adenine-specific" evidence="3">
    <location>
        <begin position="172"/>
        <end position="388"/>
    </location>
</feature>
<dbReference type="Gene3D" id="3.90.220.20">
    <property type="entry name" value="DNA methylase specificity domains"/>
    <property type="match status" value="1"/>
</dbReference>
<organism evidence="4 5">
    <name type="scientific">Glycomyces rhizosphaerae</name>
    <dbReference type="NCBI Taxonomy" id="2054422"/>
    <lineage>
        <taxon>Bacteria</taxon>
        <taxon>Bacillati</taxon>
        <taxon>Actinomycetota</taxon>
        <taxon>Actinomycetes</taxon>
        <taxon>Glycomycetales</taxon>
        <taxon>Glycomycetaceae</taxon>
        <taxon>Glycomyces</taxon>
    </lineage>
</organism>
<keyword evidence="4" id="KW-0489">Methyltransferase</keyword>
<dbReference type="InterPro" id="IPR029063">
    <property type="entry name" value="SAM-dependent_MTases_sf"/>
</dbReference>
<dbReference type="InterPro" id="IPR052916">
    <property type="entry name" value="Type-I_RE_MTase_Subunit"/>
</dbReference>
<dbReference type="Pfam" id="PF02384">
    <property type="entry name" value="N6_Mtase"/>
    <property type="match status" value="1"/>
</dbReference>
<dbReference type="Proteomes" id="UP001595712">
    <property type="component" value="Unassembled WGS sequence"/>
</dbReference>
<dbReference type="EMBL" id="JBHRWO010000018">
    <property type="protein sequence ID" value="MFC3494419.1"/>
    <property type="molecule type" value="Genomic_DNA"/>
</dbReference>
<dbReference type="PANTHER" id="PTHR42998">
    <property type="entry name" value="TYPE I RESTRICTION ENZYME HINDVIIP M PROTEIN-RELATED"/>
    <property type="match status" value="1"/>
</dbReference>
<evidence type="ECO:0000256" key="1">
    <source>
        <dbReference type="ARBA" id="ARBA00022747"/>
    </source>
</evidence>
<protein>
    <submittedName>
        <fullName evidence="4">N-6 DNA methylase</fullName>
    </submittedName>
</protein>
<name>A0ABV7Q4D0_9ACTN</name>
<gene>
    <name evidence="4" type="ORF">ACFO8M_18190</name>
</gene>
<dbReference type="InterPro" id="IPR003356">
    <property type="entry name" value="DNA_methylase_A-5"/>
</dbReference>
<dbReference type="SUPFAM" id="SSF53335">
    <property type="entry name" value="S-adenosyl-L-methionine-dependent methyltransferases"/>
    <property type="match status" value="1"/>
</dbReference>
<dbReference type="InterPro" id="IPR044946">
    <property type="entry name" value="Restrct_endonuc_typeI_TRD_sf"/>
</dbReference>
<sequence length="678" mass="73381">MDAVEVSSADIARLAGVRPTAVSNWRRRHSDFPAPVGGTEKSPRFSLDEIRQWLAAQGRNIDVGSQREFEHAVNTAAVTTPVAETLRNALFALLDHAGEERTDEHGWRMRLQADANRLTKEQPGLADGDAIDDIDTAQATMLNAALEAAGDLPVRELAADLYDEVVTRRLGKGDTATPAELADLMVRLAEPGEGPLVDLACGAGSILMAAARHGCREVAGTETNAARAQLAALRLRAEHFEPAVSVSIKRVDALGNDPFGPGTAAAVATNPPFNDRNWAQDIQEDEPWWIYGIPSSRDSELAWLQRALFQLRPEGIAAVVMPPSAAMRPSGQRIRRRMLSDGAIKAVFALPRGSFHGTSLAPHLWLMSRSSAPSLEQHVLTADFSDYTAEPHRPDWGRIANDAVAAWSAFRRGKDLPISQARATSVMTLLEGNADLTPGRYLPFRLPAPDLQWLEQQRSATSAQVGALADRMGSIPGTLPELTGAVRWETMESLAQASEVSLHRGLPSEGKPGPETATIRTVHADSSGREGQAPVEPGQHVPRIREGDLLAAVYGERLWVRQATADDLDAAPAWGTAIIRTDPRQIDPAFLAGFLSSTLAHQQLARSSTSMGVNSMRDLLRIRVALPNLQDQRRYAGLFTVLAEVAVDAEHVAARTNELTRAWRDSAWAAIVGTDPVE</sequence>
<dbReference type="SUPFAM" id="SSF116734">
    <property type="entry name" value="DNA methylase specificity domain"/>
    <property type="match status" value="1"/>
</dbReference>